<gene>
    <name evidence="1" type="ORF">ACFSXZ_35305</name>
</gene>
<dbReference type="Proteomes" id="UP001597417">
    <property type="component" value="Unassembled WGS sequence"/>
</dbReference>
<organism evidence="1 2">
    <name type="scientific">Amycolatopsis pigmentata</name>
    <dbReference type="NCBI Taxonomy" id="450801"/>
    <lineage>
        <taxon>Bacteria</taxon>
        <taxon>Bacillati</taxon>
        <taxon>Actinomycetota</taxon>
        <taxon>Actinomycetes</taxon>
        <taxon>Pseudonocardiales</taxon>
        <taxon>Pseudonocardiaceae</taxon>
        <taxon>Amycolatopsis</taxon>
    </lineage>
</organism>
<evidence type="ECO:0000313" key="1">
    <source>
        <dbReference type="EMBL" id="MFD2421612.1"/>
    </source>
</evidence>
<reference evidence="2" key="1">
    <citation type="journal article" date="2019" name="Int. J. Syst. Evol. Microbiol.">
        <title>The Global Catalogue of Microorganisms (GCM) 10K type strain sequencing project: providing services to taxonomists for standard genome sequencing and annotation.</title>
        <authorList>
            <consortium name="The Broad Institute Genomics Platform"/>
            <consortium name="The Broad Institute Genome Sequencing Center for Infectious Disease"/>
            <person name="Wu L."/>
            <person name="Ma J."/>
        </authorList>
    </citation>
    <scope>NUCLEOTIDE SEQUENCE [LARGE SCALE GENOMIC DNA]</scope>
    <source>
        <strain evidence="2">CGMCC 4.7645</strain>
    </source>
</reference>
<evidence type="ECO:0000313" key="2">
    <source>
        <dbReference type="Proteomes" id="UP001597417"/>
    </source>
</evidence>
<protein>
    <submittedName>
        <fullName evidence="1">Uncharacterized protein</fullName>
    </submittedName>
</protein>
<dbReference type="RefSeq" id="WP_378270296.1">
    <property type="nucleotide sequence ID" value="NZ_JBHUKR010000022.1"/>
</dbReference>
<comment type="caution">
    <text evidence="1">The sequence shown here is derived from an EMBL/GenBank/DDBJ whole genome shotgun (WGS) entry which is preliminary data.</text>
</comment>
<name>A0ABW5G6B1_9PSEU</name>
<dbReference type="EMBL" id="JBHUKR010000022">
    <property type="protein sequence ID" value="MFD2421612.1"/>
    <property type="molecule type" value="Genomic_DNA"/>
</dbReference>
<proteinExistence type="predicted"/>
<accession>A0ABW5G6B1</accession>
<keyword evidence="2" id="KW-1185">Reference proteome</keyword>
<sequence length="54" mass="5880">MRRPLQPVGNRTLIDVIGENAARDSEEFFRGVDQAAARADAEARARIEATGGPR</sequence>